<accession>I3Y9B4</accession>
<keyword evidence="1" id="KW-1133">Transmembrane helix</keyword>
<dbReference type="RefSeq" id="WP_014778048.1">
    <property type="nucleotide sequence ID" value="NC_018012.1"/>
</dbReference>
<dbReference type="KEGG" id="tvi:Thivi_1595"/>
<evidence type="ECO:0000313" key="2">
    <source>
        <dbReference type="EMBL" id="AFL73582.1"/>
    </source>
</evidence>
<sequence length="97" mass="11378">MFSIRHWRWWNWLLAGILMPLLAGGLGVIIFIGLAAIALIARVLFGPAPQWDSELDGPILNFGRRHARYDDWWVESTRRDDDDRFFQEGSYRLMNDD</sequence>
<dbReference type="EMBL" id="CP003154">
    <property type="protein sequence ID" value="AFL73582.1"/>
    <property type="molecule type" value="Genomic_DNA"/>
</dbReference>
<keyword evidence="3" id="KW-1185">Reference proteome</keyword>
<dbReference type="STRING" id="765911.Thivi_1595"/>
<dbReference type="Proteomes" id="UP000006062">
    <property type="component" value="Chromosome"/>
</dbReference>
<name>I3Y9B4_THIV6</name>
<feature type="transmembrane region" description="Helical" evidence="1">
    <location>
        <begin position="12"/>
        <end position="45"/>
    </location>
</feature>
<dbReference type="HOGENOM" id="CLU_2345788_0_0_6"/>
<gene>
    <name evidence="2" type="ordered locus">Thivi_1595</name>
</gene>
<proteinExistence type="predicted"/>
<dbReference type="AlphaFoldDB" id="I3Y9B4"/>
<reference evidence="2 3" key="1">
    <citation type="submission" date="2012-06" db="EMBL/GenBank/DDBJ databases">
        <title>Complete sequence of Thiocystis violascens DSM 198.</title>
        <authorList>
            <consortium name="US DOE Joint Genome Institute"/>
            <person name="Lucas S."/>
            <person name="Han J."/>
            <person name="Lapidus A."/>
            <person name="Cheng J.-F."/>
            <person name="Goodwin L."/>
            <person name="Pitluck S."/>
            <person name="Peters L."/>
            <person name="Ovchinnikova G."/>
            <person name="Teshima H."/>
            <person name="Detter J.C."/>
            <person name="Han C."/>
            <person name="Tapia R."/>
            <person name="Land M."/>
            <person name="Hauser L."/>
            <person name="Kyrpides N."/>
            <person name="Ivanova N."/>
            <person name="Pagani I."/>
            <person name="Vogl K."/>
            <person name="Liu Z."/>
            <person name="Frigaard N.-U."/>
            <person name="Bryant D."/>
            <person name="Woyke T."/>
        </authorList>
    </citation>
    <scope>NUCLEOTIDE SEQUENCE [LARGE SCALE GENOMIC DNA]</scope>
    <source>
        <strain evidence="3">ATCC 17096 / DSM 198 / 6111</strain>
    </source>
</reference>
<protein>
    <submittedName>
        <fullName evidence="2">Uncharacterized protein</fullName>
    </submittedName>
</protein>
<evidence type="ECO:0000256" key="1">
    <source>
        <dbReference type="SAM" id="Phobius"/>
    </source>
</evidence>
<organism evidence="2 3">
    <name type="scientific">Thiocystis violascens (strain ATCC 17096 / DSM 198 / 6111)</name>
    <name type="common">Chromatium violascens</name>
    <dbReference type="NCBI Taxonomy" id="765911"/>
    <lineage>
        <taxon>Bacteria</taxon>
        <taxon>Pseudomonadati</taxon>
        <taxon>Pseudomonadota</taxon>
        <taxon>Gammaproteobacteria</taxon>
        <taxon>Chromatiales</taxon>
        <taxon>Chromatiaceae</taxon>
        <taxon>Thiocystis</taxon>
    </lineage>
</organism>
<dbReference type="eggNOG" id="ENOG50345SY">
    <property type="taxonomic scope" value="Bacteria"/>
</dbReference>
<keyword evidence="1" id="KW-0472">Membrane</keyword>
<keyword evidence="1" id="KW-0812">Transmembrane</keyword>
<evidence type="ECO:0000313" key="3">
    <source>
        <dbReference type="Proteomes" id="UP000006062"/>
    </source>
</evidence>